<evidence type="ECO:0000313" key="2">
    <source>
        <dbReference type="Proteomes" id="UP000291084"/>
    </source>
</evidence>
<dbReference type="AlphaFoldDB" id="A0A0S3SBB6"/>
<dbReference type="EMBL" id="AP015039">
    <property type="protein sequence ID" value="BAT90041.1"/>
    <property type="molecule type" value="Genomic_DNA"/>
</dbReference>
<keyword evidence="2" id="KW-1185">Reference proteome</keyword>
<sequence length="104" mass="10722">STPSSIIGGGALSRARLTGPSRSCGWIRGLTSARQRGHVEAFKHTTHSITDEASPPPPLLLLSPLLSLKTFAFTVNVGSDATMPGSSPVFAGSILRFAASMSAT</sequence>
<dbReference type="Proteomes" id="UP000291084">
    <property type="component" value="Chromosome 6"/>
</dbReference>
<reference evidence="1 2" key="1">
    <citation type="journal article" date="2015" name="Sci. Rep.">
        <title>The power of single molecule real-time sequencing technology in the de novo assembly of a eukaryotic genome.</title>
        <authorList>
            <person name="Sakai H."/>
            <person name="Naito K."/>
            <person name="Ogiso-Tanaka E."/>
            <person name="Takahashi Y."/>
            <person name="Iseki K."/>
            <person name="Muto C."/>
            <person name="Satou K."/>
            <person name="Teruya K."/>
            <person name="Shiroma A."/>
            <person name="Shimoji M."/>
            <person name="Hirano T."/>
            <person name="Itoh T."/>
            <person name="Kaga A."/>
            <person name="Tomooka N."/>
        </authorList>
    </citation>
    <scope>NUCLEOTIDE SEQUENCE [LARGE SCALE GENOMIC DNA]</scope>
    <source>
        <strain evidence="2">cv. Shumari</strain>
    </source>
</reference>
<accession>A0A0S3SBB6</accession>
<gene>
    <name evidence="1" type="primary">Vigan.06G120600</name>
    <name evidence="1" type="ORF">VIGAN_06120600</name>
</gene>
<proteinExistence type="predicted"/>
<evidence type="ECO:0000313" key="1">
    <source>
        <dbReference type="EMBL" id="BAT90041.1"/>
    </source>
</evidence>
<protein>
    <submittedName>
        <fullName evidence="1">Uncharacterized protein</fullName>
    </submittedName>
</protein>
<feature type="non-terminal residue" evidence="1">
    <location>
        <position position="1"/>
    </location>
</feature>
<name>A0A0S3SBB6_PHAAN</name>
<organism evidence="1 2">
    <name type="scientific">Vigna angularis var. angularis</name>
    <dbReference type="NCBI Taxonomy" id="157739"/>
    <lineage>
        <taxon>Eukaryota</taxon>
        <taxon>Viridiplantae</taxon>
        <taxon>Streptophyta</taxon>
        <taxon>Embryophyta</taxon>
        <taxon>Tracheophyta</taxon>
        <taxon>Spermatophyta</taxon>
        <taxon>Magnoliopsida</taxon>
        <taxon>eudicotyledons</taxon>
        <taxon>Gunneridae</taxon>
        <taxon>Pentapetalae</taxon>
        <taxon>rosids</taxon>
        <taxon>fabids</taxon>
        <taxon>Fabales</taxon>
        <taxon>Fabaceae</taxon>
        <taxon>Papilionoideae</taxon>
        <taxon>50 kb inversion clade</taxon>
        <taxon>NPAAA clade</taxon>
        <taxon>indigoferoid/millettioid clade</taxon>
        <taxon>Phaseoleae</taxon>
        <taxon>Vigna</taxon>
    </lineage>
</organism>